<keyword evidence="4" id="KW-1185">Reference proteome</keyword>
<dbReference type="Proteomes" id="UP000002630">
    <property type="component" value="Unassembled WGS sequence"/>
</dbReference>
<dbReference type="GO" id="GO:0000981">
    <property type="term" value="F:DNA-binding transcription factor activity, RNA polymerase II-specific"/>
    <property type="evidence" value="ECO:0007669"/>
    <property type="project" value="InterPro"/>
</dbReference>
<organism evidence="3 4">
    <name type="scientific">Ectocarpus siliculosus</name>
    <name type="common">Brown alga</name>
    <name type="synonym">Conferva siliculosa</name>
    <dbReference type="NCBI Taxonomy" id="2880"/>
    <lineage>
        <taxon>Eukaryota</taxon>
        <taxon>Sar</taxon>
        <taxon>Stramenopiles</taxon>
        <taxon>Ochrophyta</taxon>
        <taxon>PX clade</taxon>
        <taxon>Phaeophyceae</taxon>
        <taxon>Ectocarpales</taxon>
        <taxon>Ectocarpaceae</taxon>
        <taxon>Ectocarpus</taxon>
    </lineage>
</organism>
<dbReference type="EMBL" id="FN649760">
    <property type="protein sequence ID" value="CBN79658.1"/>
    <property type="molecule type" value="Genomic_DNA"/>
</dbReference>
<evidence type="ECO:0000259" key="2">
    <source>
        <dbReference type="PROSITE" id="PS50048"/>
    </source>
</evidence>
<dbReference type="AlphaFoldDB" id="D8LL41"/>
<reference evidence="3 4" key="1">
    <citation type="journal article" date="2010" name="Nature">
        <title>The Ectocarpus genome and the independent evolution of multicellularity in brown algae.</title>
        <authorList>
            <person name="Cock J.M."/>
            <person name="Sterck L."/>
            <person name="Rouze P."/>
            <person name="Scornet D."/>
            <person name="Allen A.E."/>
            <person name="Amoutzias G."/>
            <person name="Anthouard V."/>
            <person name="Artiguenave F."/>
            <person name="Aury J.M."/>
            <person name="Badger J.H."/>
            <person name="Beszteri B."/>
            <person name="Billiau K."/>
            <person name="Bonnet E."/>
            <person name="Bothwell J.H."/>
            <person name="Bowler C."/>
            <person name="Boyen C."/>
            <person name="Brownlee C."/>
            <person name="Carrano C.J."/>
            <person name="Charrier B."/>
            <person name="Cho G.Y."/>
            <person name="Coelho S.M."/>
            <person name="Collen J."/>
            <person name="Corre E."/>
            <person name="Da Silva C."/>
            <person name="Delage L."/>
            <person name="Delaroque N."/>
            <person name="Dittami S.M."/>
            <person name="Doulbeau S."/>
            <person name="Elias M."/>
            <person name="Farnham G."/>
            <person name="Gachon C.M."/>
            <person name="Gschloessl B."/>
            <person name="Heesch S."/>
            <person name="Jabbari K."/>
            <person name="Jubin C."/>
            <person name="Kawai H."/>
            <person name="Kimura K."/>
            <person name="Kloareg B."/>
            <person name="Kupper F.C."/>
            <person name="Lang D."/>
            <person name="Le Bail A."/>
            <person name="Leblanc C."/>
            <person name="Lerouge P."/>
            <person name="Lohr M."/>
            <person name="Lopez P.J."/>
            <person name="Martens C."/>
            <person name="Maumus F."/>
            <person name="Michel G."/>
            <person name="Miranda-Saavedra D."/>
            <person name="Morales J."/>
            <person name="Moreau H."/>
            <person name="Motomura T."/>
            <person name="Nagasato C."/>
            <person name="Napoli C.A."/>
            <person name="Nelson D.R."/>
            <person name="Nyvall-Collen P."/>
            <person name="Peters A.F."/>
            <person name="Pommier C."/>
            <person name="Potin P."/>
            <person name="Poulain J."/>
            <person name="Quesneville H."/>
            <person name="Read B."/>
            <person name="Rensing S.A."/>
            <person name="Ritter A."/>
            <person name="Rousvoal S."/>
            <person name="Samanta M."/>
            <person name="Samson G."/>
            <person name="Schroeder D.C."/>
            <person name="Segurens B."/>
            <person name="Strittmatter M."/>
            <person name="Tonon T."/>
            <person name="Tregear J.W."/>
            <person name="Valentin K."/>
            <person name="von Dassow P."/>
            <person name="Yamagishi T."/>
            <person name="Van de Peer Y."/>
            <person name="Wincker P."/>
        </authorList>
    </citation>
    <scope>NUCLEOTIDE SEQUENCE [LARGE SCALE GENOMIC DNA]</scope>
    <source>
        <strain evidence="4">Ec32 / CCAP1310/4</strain>
    </source>
</reference>
<dbReference type="InParanoid" id="D8LL41"/>
<name>D8LL41_ECTSI</name>
<dbReference type="SUPFAM" id="SSF57701">
    <property type="entry name" value="Zn2/Cys6 DNA-binding domain"/>
    <property type="match status" value="1"/>
</dbReference>
<protein>
    <recommendedName>
        <fullName evidence="2">Zn(2)-C6 fungal-type domain-containing protein</fullName>
    </recommendedName>
</protein>
<dbReference type="Gene3D" id="4.10.240.10">
    <property type="entry name" value="Zn(2)-C6 fungal-type DNA-binding domain"/>
    <property type="match status" value="1"/>
</dbReference>
<gene>
    <name evidence="3" type="ORF">Esi_0321_0017</name>
</gene>
<feature type="compositionally biased region" description="Gly residues" evidence="1">
    <location>
        <begin position="111"/>
        <end position="145"/>
    </location>
</feature>
<evidence type="ECO:0000313" key="4">
    <source>
        <dbReference type="Proteomes" id="UP000002630"/>
    </source>
</evidence>
<dbReference type="InterPro" id="IPR001138">
    <property type="entry name" value="Zn2Cys6_DnaBD"/>
</dbReference>
<dbReference type="InterPro" id="IPR036864">
    <property type="entry name" value="Zn2-C6_fun-type_DNA-bd_sf"/>
</dbReference>
<dbReference type="OrthoDB" id="434972at2759"/>
<proteinExistence type="predicted"/>
<dbReference type="Pfam" id="PF00172">
    <property type="entry name" value="Zn_clus"/>
    <property type="match status" value="1"/>
</dbReference>
<dbReference type="CDD" id="cd00067">
    <property type="entry name" value="GAL4"/>
    <property type="match status" value="1"/>
</dbReference>
<accession>D8LL41</accession>
<evidence type="ECO:0000256" key="1">
    <source>
        <dbReference type="SAM" id="MobiDB-lite"/>
    </source>
</evidence>
<dbReference type="GO" id="GO:0008270">
    <property type="term" value="F:zinc ion binding"/>
    <property type="evidence" value="ECO:0007669"/>
    <property type="project" value="InterPro"/>
</dbReference>
<dbReference type="PROSITE" id="PS50048">
    <property type="entry name" value="ZN2_CY6_FUNGAL_2"/>
    <property type="match status" value="1"/>
</dbReference>
<feature type="compositionally biased region" description="Basic and acidic residues" evidence="1">
    <location>
        <begin position="163"/>
        <end position="177"/>
    </location>
</feature>
<feature type="compositionally biased region" description="Gly residues" evidence="1">
    <location>
        <begin position="209"/>
        <end position="230"/>
    </location>
</feature>
<evidence type="ECO:0000313" key="3">
    <source>
        <dbReference type="EMBL" id="CBN79658.1"/>
    </source>
</evidence>
<feature type="domain" description="Zn(2)-C6 fungal-type" evidence="2">
    <location>
        <begin position="6"/>
        <end position="38"/>
    </location>
</feature>
<feature type="region of interest" description="Disordered" evidence="1">
    <location>
        <begin position="57"/>
        <end position="232"/>
    </location>
</feature>
<feature type="compositionally biased region" description="Polar residues" evidence="1">
    <location>
        <begin position="188"/>
        <end position="199"/>
    </location>
</feature>
<feature type="region of interest" description="Disordered" evidence="1">
    <location>
        <begin position="245"/>
        <end position="285"/>
    </location>
</feature>
<sequence>MSLRKNCDYCVSKKVTCDGNAYEKACSRCVKRNRPCTFSPKQRSGPKPTTCVGARPANTQARQSRVLAPTSPPALSLGYNTPKSVHPRAAGDRNGYGGGGGVVVAPVGKVSDGGGGRVAGGSDGGGTSSTNGSGWGGCDGGGFAGAGRTSTASEHVPQTTLLEGRRKDTRRDGRENRCGGGSADFASHSFNTSLGSTSTSRPISFFSGSGPGWGGDTVGSQGGDAGGSQGKGRRHHLFRLLEDDFDDADSGSDTNDGPGAGGGSKTHNNGIRSGSGGDRSIVGRGKGVGNGNADICIGDGAFSWGGLGTLGYASLGPDWLFQGLPEADNDHEGSGRDDILVCASEVYSFGAERATT</sequence>